<dbReference type="Gene3D" id="3.30.300.30">
    <property type="match status" value="1"/>
</dbReference>
<organism evidence="3 4">
    <name type="scientific">Frigoriglobus tundricola</name>
    <dbReference type="NCBI Taxonomy" id="2774151"/>
    <lineage>
        <taxon>Bacteria</taxon>
        <taxon>Pseudomonadati</taxon>
        <taxon>Planctomycetota</taxon>
        <taxon>Planctomycetia</taxon>
        <taxon>Gemmatales</taxon>
        <taxon>Gemmataceae</taxon>
        <taxon>Frigoriglobus</taxon>
    </lineage>
</organism>
<dbReference type="Gene3D" id="3.40.50.12780">
    <property type="entry name" value="N-terminal domain of ligase-like"/>
    <property type="match status" value="1"/>
</dbReference>
<dbReference type="AlphaFoldDB" id="A0A6M5Z1W1"/>
<dbReference type="Pfam" id="PF14535">
    <property type="entry name" value="AMP-binding_C_2"/>
    <property type="match status" value="1"/>
</dbReference>
<dbReference type="SUPFAM" id="SSF56801">
    <property type="entry name" value="Acetyl-CoA synthetase-like"/>
    <property type="match status" value="1"/>
</dbReference>
<keyword evidence="4" id="KW-1185">Reference proteome</keyword>
<dbReference type="PANTHER" id="PTHR43845">
    <property type="entry name" value="BLR5969 PROTEIN"/>
    <property type="match status" value="1"/>
</dbReference>
<gene>
    <name evidence="3" type="ORF">FTUN_8009</name>
</gene>
<reference evidence="4" key="1">
    <citation type="submission" date="2020-05" db="EMBL/GenBank/DDBJ databases">
        <title>Frigoriglobus tundricola gen. nov., sp. nov., a psychrotolerant cellulolytic planctomycete of the family Gemmataceae with two divergent copies of 16S rRNA gene.</title>
        <authorList>
            <person name="Kulichevskaya I.S."/>
            <person name="Ivanova A.A."/>
            <person name="Naumoff D.G."/>
            <person name="Beletsky A.V."/>
            <person name="Rijpstra W.I.C."/>
            <person name="Sinninghe Damste J.S."/>
            <person name="Mardanov A.V."/>
            <person name="Ravin N.V."/>
            <person name="Dedysh S.N."/>
        </authorList>
    </citation>
    <scope>NUCLEOTIDE SEQUENCE [LARGE SCALE GENOMIC DNA]</scope>
    <source>
        <strain evidence="4">PL17</strain>
    </source>
</reference>
<dbReference type="InterPro" id="IPR045851">
    <property type="entry name" value="AMP-bd_C_sf"/>
</dbReference>
<evidence type="ECO:0000313" key="4">
    <source>
        <dbReference type="Proteomes" id="UP000503447"/>
    </source>
</evidence>
<dbReference type="KEGG" id="ftj:FTUN_8009"/>
<protein>
    <submittedName>
        <fullName evidence="3">Coenzyme A ligase</fullName>
    </submittedName>
</protein>
<dbReference type="GO" id="GO:0016874">
    <property type="term" value="F:ligase activity"/>
    <property type="evidence" value="ECO:0007669"/>
    <property type="project" value="UniProtKB-KW"/>
</dbReference>
<dbReference type="Proteomes" id="UP000503447">
    <property type="component" value="Chromosome"/>
</dbReference>
<keyword evidence="3" id="KW-0436">Ligase</keyword>
<dbReference type="PANTHER" id="PTHR43845:SF1">
    <property type="entry name" value="BLR5969 PROTEIN"/>
    <property type="match status" value="1"/>
</dbReference>
<sequence>MLPATAPTADLHAAQLRRVRALLAAILPGNAFYARKLAGCDLTLGSFDDLANLPFTTKAELTADQSAHPPYGTNLTFEIERYSRLHQTSGTSTGQPLRWLDTPDSWEWMLGCWRAYFALMGLKPGDRLFFPFSFGPFLGFWSAFDAATRSGFFCVPGGGMSTEARLKCLLEHRCTVLFATPTYALHLGEVALKEGIDTAGSCVRAVVVAGEPGGNIAATRQRIEAVWGARCFDHYGMTEIGPVAVEADDGPGHMYLLEREYHAEVVDPATGAAVPDGTAGELVLTNLGRTGSPLIRYRTGDLVRLAAGVDPWGRVWRRLEGGILGRADDMIHVRGNNLYPSAIEAIVRRFPEVAEYRLYVEQRNALTDLRLEVEPTTGDGLALADAIGRAVRAELLFRVEVTAAPPGSLPRFELKARRVVRNEK</sequence>
<accession>A0A6M5Z1W1</accession>
<dbReference type="RefSeq" id="WP_171475135.1">
    <property type="nucleotide sequence ID" value="NZ_CP053452.2"/>
</dbReference>
<dbReference type="Pfam" id="PF00501">
    <property type="entry name" value="AMP-binding"/>
    <property type="match status" value="1"/>
</dbReference>
<dbReference type="InterPro" id="IPR042099">
    <property type="entry name" value="ANL_N_sf"/>
</dbReference>
<feature type="domain" description="AMP-dependent synthetase/ligase" evidence="1">
    <location>
        <begin position="120"/>
        <end position="284"/>
    </location>
</feature>
<name>A0A6M5Z1W1_9BACT</name>
<evidence type="ECO:0000259" key="2">
    <source>
        <dbReference type="Pfam" id="PF14535"/>
    </source>
</evidence>
<evidence type="ECO:0000259" key="1">
    <source>
        <dbReference type="Pfam" id="PF00501"/>
    </source>
</evidence>
<proteinExistence type="predicted"/>
<evidence type="ECO:0000313" key="3">
    <source>
        <dbReference type="EMBL" id="QJX00380.1"/>
    </source>
</evidence>
<dbReference type="EMBL" id="CP053452">
    <property type="protein sequence ID" value="QJX00380.1"/>
    <property type="molecule type" value="Genomic_DNA"/>
</dbReference>
<dbReference type="InterPro" id="IPR028154">
    <property type="entry name" value="AMP-dep_Lig_C"/>
</dbReference>
<dbReference type="InterPro" id="IPR000873">
    <property type="entry name" value="AMP-dep_synth/lig_dom"/>
</dbReference>
<feature type="domain" description="AMP-dependent ligase C-terminal" evidence="2">
    <location>
        <begin position="335"/>
        <end position="420"/>
    </location>
</feature>